<sequence length="199" mass="21646">MSEEKQHPCRVACVGASLVFGRGLENRREECFPAVLGRLLGGAYQVRNFGYSGATAGRETNEPYWQTASFTSANRFAAEIALVSLGTNDAQHANLANLPNFRADYTDLIEHFRRLRSGAQVVVVIPPPVFEPLPEIDIAALDAEVRPAIIEVAAELGLPTLDGQELFAGRGELFPDNLHPNAEGARMVGQAAYEVVREL</sequence>
<dbReference type="InterPro" id="IPR051532">
    <property type="entry name" value="Ester_Hydrolysis_Enzymes"/>
</dbReference>
<dbReference type="Proteomes" id="UP000318478">
    <property type="component" value="Unassembled WGS sequence"/>
</dbReference>
<evidence type="ECO:0000313" key="2">
    <source>
        <dbReference type="EMBL" id="TWT77378.1"/>
    </source>
</evidence>
<keyword evidence="2" id="KW-0378">Hydrolase</keyword>
<gene>
    <name evidence="2" type="primary">axeA1_1</name>
    <name evidence="2" type="ORF">Pla123a_20390</name>
</gene>
<organism evidence="2 3">
    <name type="scientific">Posidoniimonas polymericola</name>
    <dbReference type="NCBI Taxonomy" id="2528002"/>
    <lineage>
        <taxon>Bacteria</taxon>
        <taxon>Pseudomonadati</taxon>
        <taxon>Planctomycetota</taxon>
        <taxon>Planctomycetia</taxon>
        <taxon>Pirellulales</taxon>
        <taxon>Lacipirellulaceae</taxon>
        <taxon>Posidoniimonas</taxon>
    </lineage>
</organism>
<dbReference type="GO" id="GO:0046555">
    <property type="term" value="F:acetylxylan esterase activity"/>
    <property type="evidence" value="ECO:0007669"/>
    <property type="project" value="UniProtKB-EC"/>
</dbReference>
<evidence type="ECO:0000313" key="3">
    <source>
        <dbReference type="Proteomes" id="UP000318478"/>
    </source>
</evidence>
<dbReference type="AlphaFoldDB" id="A0A5C5YRB5"/>
<dbReference type="EMBL" id="SJPO01000004">
    <property type="protein sequence ID" value="TWT77378.1"/>
    <property type="molecule type" value="Genomic_DNA"/>
</dbReference>
<dbReference type="InterPro" id="IPR013830">
    <property type="entry name" value="SGNH_hydro"/>
</dbReference>
<keyword evidence="3" id="KW-1185">Reference proteome</keyword>
<dbReference type="Pfam" id="PF13472">
    <property type="entry name" value="Lipase_GDSL_2"/>
    <property type="match status" value="1"/>
</dbReference>
<dbReference type="InterPro" id="IPR036514">
    <property type="entry name" value="SGNH_hydro_sf"/>
</dbReference>
<dbReference type="EC" id="3.1.1.72" evidence="2"/>
<accession>A0A5C5YRB5</accession>
<dbReference type="RefSeq" id="WP_146586470.1">
    <property type="nucleotide sequence ID" value="NZ_SJPO01000004.1"/>
</dbReference>
<dbReference type="Gene3D" id="3.40.50.1110">
    <property type="entry name" value="SGNH hydrolase"/>
    <property type="match status" value="1"/>
</dbReference>
<dbReference type="SUPFAM" id="SSF52266">
    <property type="entry name" value="SGNH hydrolase"/>
    <property type="match status" value="1"/>
</dbReference>
<protein>
    <submittedName>
        <fullName evidence="2">Acetylxylan esterase</fullName>
        <ecNumber evidence="2">3.1.1.72</ecNumber>
    </submittedName>
</protein>
<feature type="domain" description="SGNH hydrolase-type esterase" evidence="1">
    <location>
        <begin position="13"/>
        <end position="186"/>
    </location>
</feature>
<comment type="caution">
    <text evidence="2">The sequence shown here is derived from an EMBL/GenBank/DDBJ whole genome shotgun (WGS) entry which is preliminary data.</text>
</comment>
<evidence type="ECO:0000259" key="1">
    <source>
        <dbReference type="Pfam" id="PF13472"/>
    </source>
</evidence>
<dbReference type="OrthoDB" id="8727830at2"/>
<proteinExistence type="predicted"/>
<dbReference type="PANTHER" id="PTHR30383">
    <property type="entry name" value="THIOESTERASE 1/PROTEASE 1/LYSOPHOSPHOLIPASE L1"/>
    <property type="match status" value="1"/>
</dbReference>
<name>A0A5C5YRB5_9BACT</name>
<reference evidence="2 3" key="1">
    <citation type="submission" date="2019-02" db="EMBL/GenBank/DDBJ databases">
        <title>Deep-cultivation of Planctomycetes and their phenomic and genomic characterization uncovers novel biology.</title>
        <authorList>
            <person name="Wiegand S."/>
            <person name="Jogler M."/>
            <person name="Boedeker C."/>
            <person name="Pinto D."/>
            <person name="Vollmers J."/>
            <person name="Rivas-Marin E."/>
            <person name="Kohn T."/>
            <person name="Peeters S.H."/>
            <person name="Heuer A."/>
            <person name="Rast P."/>
            <person name="Oberbeckmann S."/>
            <person name="Bunk B."/>
            <person name="Jeske O."/>
            <person name="Meyerdierks A."/>
            <person name="Storesund J.E."/>
            <person name="Kallscheuer N."/>
            <person name="Luecker S."/>
            <person name="Lage O.M."/>
            <person name="Pohl T."/>
            <person name="Merkel B.J."/>
            <person name="Hornburger P."/>
            <person name="Mueller R.-W."/>
            <person name="Bruemmer F."/>
            <person name="Labrenz M."/>
            <person name="Spormann A.M."/>
            <person name="Op Den Camp H."/>
            <person name="Overmann J."/>
            <person name="Amann R."/>
            <person name="Jetten M.S.M."/>
            <person name="Mascher T."/>
            <person name="Medema M.H."/>
            <person name="Devos D.P."/>
            <person name="Kaster A.-K."/>
            <person name="Ovreas L."/>
            <person name="Rohde M."/>
            <person name="Galperin M.Y."/>
            <person name="Jogler C."/>
        </authorList>
    </citation>
    <scope>NUCLEOTIDE SEQUENCE [LARGE SCALE GENOMIC DNA]</scope>
    <source>
        <strain evidence="2 3">Pla123a</strain>
    </source>
</reference>